<comment type="caution">
    <text evidence="1">The sequence shown here is derived from an EMBL/GenBank/DDBJ whole genome shotgun (WGS) entry which is preliminary data.</text>
</comment>
<dbReference type="Proteomes" id="UP001283361">
    <property type="component" value="Unassembled WGS sequence"/>
</dbReference>
<sequence length="145" mass="15794">MDSVFTNCLTFRRITKTAKSNFYPVRLSQLPIAPGEESNCQGSTQPCGPLLLTVLAPRLSVFDHGTESLRWQNKTGKSQHEVRTATTGQCPSTIRDDVTVSTDTCHWSKRKEYGSLATDSSITAADVGEGLASEMVSVERGHCVT</sequence>
<protein>
    <submittedName>
        <fullName evidence="1">Uncharacterized protein</fullName>
    </submittedName>
</protein>
<proteinExistence type="predicted"/>
<dbReference type="EMBL" id="JAWDGP010002127">
    <property type="protein sequence ID" value="KAK3785502.1"/>
    <property type="molecule type" value="Genomic_DNA"/>
</dbReference>
<evidence type="ECO:0000313" key="1">
    <source>
        <dbReference type="EMBL" id="KAK3785502.1"/>
    </source>
</evidence>
<organism evidence="1 2">
    <name type="scientific">Elysia crispata</name>
    <name type="common">lettuce slug</name>
    <dbReference type="NCBI Taxonomy" id="231223"/>
    <lineage>
        <taxon>Eukaryota</taxon>
        <taxon>Metazoa</taxon>
        <taxon>Spiralia</taxon>
        <taxon>Lophotrochozoa</taxon>
        <taxon>Mollusca</taxon>
        <taxon>Gastropoda</taxon>
        <taxon>Heterobranchia</taxon>
        <taxon>Euthyneura</taxon>
        <taxon>Panpulmonata</taxon>
        <taxon>Sacoglossa</taxon>
        <taxon>Placobranchoidea</taxon>
        <taxon>Plakobranchidae</taxon>
        <taxon>Elysia</taxon>
    </lineage>
</organism>
<evidence type="ECO:0000313" key="2">
    <source>
        <dbReference type="Proteomes" id="UP001283361"/>
    </source>
</evidence>
<accession>A0AAE1AF24</accession>
<name>A0AAE1AF24_9GAST</name>
<reference evidence="1" key="1">
    <citation type="journal article" date="2023" name="G3 (Bethesda)">
        <title>A reference genome for the long-term kleptoplast-retaining sea slug Elysia crispata morphotype clarki.</title>
        <authorList>
            <person name="Eastman K.E."/>
            <person name="Pendleton A.L."/>
            <person name="Shaikh M.A."/>
            <person name="Suttiyut T."/>
            <person name="Ogas R."/>
            <person name="Tomko P."/>
            <person name="Gavelis G."/>
            <person name="Widhalm J.R."/>
            <person name="Wisecaver J.H."/>
        </authorList>
    </citation>
    <scope>NUCLEOTIDE SEQUENCE</scope>
    <source>
        <strain evidence="1">ECLA1</strain>
    </source>
</reference>
<gene>
    <name evidence="1" type="ORF">RRG08_048636</name>
</gene>
<dbReference type="AlphaFoldDB" id="A0AAE1AF24"/>
<keyword evidence="2" id="KW-1185">Reference proteome</keyword>